<proteinExistence type="inferred from homology"/>
<accession>A0A2T5FU02</accession>
<evidence type="ECO:0000256" key="2">
    <source>
        <dbReference type="ARBA" id="ARBA00023002"/>
    </source>
</evidence>
<dbReference type="Gene3D" id="3.40.109.10">
    <property type="entry name" value="NADH Oxidase"/>
    <property type="match status" value="1"/>
</dbReference>
<evidence type="ECO:0000259" key="3">
    <source>
        <dbReference type="Pfam" id="PF00881"/>
    </source>
</evidence>
<dbReference type="SUPFAM" id="SSF55469">
    <property type="entry name" value="FMN-dependent nitroreductase-like"/>
    <property type="match status" value="1"/>
</dbReference>
<dbReference type="OrthoDB" id="9802510at2"/>
<dbReference type="AlphaFoldDB" id="A0A2T5FU02"/>
<dbReference type="GO" id="GO:0016491">
    <property type="term" value="F:oxidoreductase activity"/>
    <property type="evidence" value="ECO:0007669"/>
    <property type="project" value="UniProtKB-KW"/>
</dbReference>
<protein>
    <submittedName>
        <fullName evidence="4">Nitroreductase</fullName>
    </submittedName>
</protein>
<organism evidence="4 5">
    <name type="scientific">Sphingomonas oleivorans</name>
    <dbReference type="NCBI Taxonomy" id="1735121"/>
    <lineage>
        <taxon>Bacteria</taxon>
        <taxon>Pseudomonadati</taxon>
        <taxon>Pseudomonadota</taxon>
        <taxon>Alphaproteobacteria</taxon>
        <taxon>Sphingomonadales</taxon>
        <taxon>Sphingomonadaceae</taxon>
        <taxon>Sphingomonas</taxon>
    </lineage>
</organism>
<dbReference type="PANTHER" id="PTHR43673:SF10">
    <property type="entry name" value="NADH DEHYDROGENASE_NAD(P)H NITROREDUCTASE XCC3605-RELATED"/>
    <property type="match status" value="1"/>
</dbReference>
<evidence type="ECO:0000313" key="4">
    <source>
        <dbReference type="EMBL" id="PTQ07753.1"/>
    </source>
</evidence>
<evidence type="ECO:0000313" key="5">
    <source>
        <dbReference type="Proteomes" id="UP000244162"/>
    </source>
</evidence>
<name>A0A2T5FU02_9SPHN</name>
<dbReference type="Pfam" id="PF00881">
    <property type="entry name" value="Nitroreductase"/>
    <property type="match status" value="2"/>
</dbReference>
<feature type="domain" description="Nitroreductase" evidence="3">
    <location>
        <begin position="15"/>
        <end position="59"/>
    </location>
</feature>
<feature type="domain" description="Nitroreductase" evidence="3">
    <location>
        <begin position="73"/>
        <end position="158"/>
    </location>
</feature>
<dbReference type="InterPro" id="IPR000415">
    <property type="entry name" value="Nitroreductase-like"/>
</dbReference>
<evidence type="ECO:0000256" key="1">
    <source>
        <dbReference type="ARBA" id="ARBA00007118"/>
    </source>
</evidence>
<dbReference type="CDD" id="cd02138">
    <property type="entry name" value="TdsD-like"/>
    <property type="match status" value="1"/>
</dbReference>
<comment type="caution">
    <text evidence="4">The sequence shown here is derived from an EMBL/GenBank/DDBJ whole genome shotgun (WGS) entry which is preliminary data.</text>
</comment>
<keyword evidence="2" id="KW-0560">Oxidoreductase</keyword>
<gene>
    <name evidence="4" type="ORF">CLG96_16500</name>
</gene>
<reference evidence="4 5" key="1">
    <citation type="submission" date="2017-09" db="EMBL/GenBank/DDBJ databases">
        <title>Sphingomonas panjinensis sp.nov., isolated from oil-contaminated soil.</title>
        <authorList>
            <person name="Wang L."/>
            <person name="Chen L."/>
        </authorList>
    </citation>
    <scope>NUCLEOTIDE SEQUENCE [LARGE SCALE GENOMIC DNA]</scope>
    <source>
        <strain evidence="4 5">FW-11</strain>
    </source>
</reference>
<dbReference type="InterPro" id="IPR029479">
    <property type="entry name" value="Nitroreductase"/>
</dbReference>
<keyword evidence="5" id="KW-1185">Reference proteome</keyword>
<dbReference type="Proteomes" id="UP000244162">
    <property type="component" value="Unassembled WGS sequence"/>
</dbReference>
<dbReference type="EMBL" id="NWBU01000017">
    <property type="protein sequence ID" value="PTQ07753.1"/>
    <property type="molecule type" value="Genomic_DNA"/>
</dbReference>
<comment type="similarity">
    <text evidence="1">Belongs to the nitroreductase family.</text>
</comment>
<dbReference type="PANTHER" id="PTHR43673">
    <property type="entry name" value="NAD(P)H NITROREDUCTASE YDGI-RELATED"/>
    <property type="match status" value="1"/>
</dbReference>
<sequence>MSRQPDHPVDPLFVDRWSPRSFSGEPVPDAVLQSAFEAARWAPSASNAQPWRFVLARPGEPAWEDFISLLMPRNQLWAERASALILIVSALEVERRGEVVPNVSHSFDAGAAWANFAHQALLLGWHTHGIGGFDRAAARERLAIPNDFAVEAMIALGKRGDLAGLHADFHEAESPNGRRPLVETVFSGRFGAAAFNPQRSAA</sequence>
<dbReference type="RefSeq" id="WP_107969623.1">
    <property type="nucleotide sequence ID" value="NZ_NWBU01000017.1"/>
</dbReference>